<proteinExistence type="inferred from homology"/>
<keyword evidence="2" id="KW-0028">Amino-acid biosynthesis</keyword>
<evidence type="ECO:0000313" key="12">
    <source>
        <dbReference type="Proteomes" id="UP000061660"/>
    </source>
</evidence>
<feature type="domain" description="Dihydroxy-acid/6-phosphogluconate dehydratase N-terminal" evidence="9">
    <location>
        <begin position="35"/>
        <end position="354"/>
    </location>
</feature>
<dbReference type="GO" id="GO:0016836">
    <property type="term" value="F:hydro-lyase activity"/>
    <property type="evidence" value="ECO:0007669"/>
    <property type="project" value="TreeGrafter"/>
</dbReference>
<dbReference type="GO" id="GO:0051537">
    <property type="term" value="F:2 iron, 2 sulfur cluster binding"/>
    <property type="evidence" value="ECO:0007669"/>
    <property type="project" value="UniProtKB-KW"/>
</dbReference>
<dbReference type="GO" id="GO:0005829">
    <property type="term" value="C:cytosol"/>
    <property type="evidence" value="ECO:0007669"/>
    <property type="project" value="TreeGrafter"/>
</dbReference>
<evidence type="ECO:0000256" key="6">
    <source>
        <dbReference type="ARBA" id="ARBA00023014"/>
    </source>
</evidence>
<dbReference type="EMBL" id="CP013652">
    <property type="protein sequence ID" value="ALS21927.1"/>
    <property type="molecule type" value="Genomic_DNA"/>
</dbReference>
<reference evidence="12" key="1">
    <citation type="submission" date="2015-12" db="EMBL/GenBank/DDBJ databases">
        <title>Complete genome sequences of two moderately thermophilic Paenibacillus species.</title>
        <authorList>
            <person name="Butler R.III."/>
            <person name="Wang J."/>
            <person name="Stark B.C."/>
            <person name="Pombert J.-F."/>
        </authorList>
    </citation>
    <scope>NUCLEOTIDE SEQUENCE [LARGE SCALE GENOMIC DNA]</scope>
    <source>
        <strain evidence="12">32O-Y</strain>
    </source>
</reference>
<dbReference type="AlphaFoldDB" id="A0A0U2VR03"/>
<keyword evidence="7" id="KW-0456">Lyase</keyword>
<dbReference type="GO" id="GO:0046872">
    <property type="term" value="F:metal ion binding"/>
    <property type="evidence" value="ECO:0007669"/>
    <property type="project" value="UniProtKB-KW"/>
</dbReference>
<evidence type="ECO:0000259" key="10">
    <source>
        <dbReference type="Pfam" id="PF24877"/>
    </source>
</evidence>
<keyword evidence="5" id="KW-0408">Iron</keyword>
<dbReference type="OrthoDB" id="9807077at2"/>
<keyword evidence="12" id="KW-1185">Reference proteome</keyword>
<dbReference type="PANTHER" id="PTHR43661:SF3">
    <property type="entry name" value="D-XYLONATE DEHYDRATASE YAGF-RELATED"/>
    <property type="match status" value="1"/>
</dbReference>
<evidence type="ECO:0000256" key="7">
    <source>
        <dbReference type="ARBA" id="ARBA00023239"/>
    </source>
</evidence>
<evidence type="ECO:0000256" key="8">
    <source>
        <dbReference type="ARBA" id="ARBA00023304"/>
    </source>
</evidence>
<evidence type="ECO:0000256" key="2">
    <source>
        <dbReference type="ARBA" id="ARBA00022605"/>
    </source>
</evidence>
<keyword evidence="8" id="KW-0100">Branched-chain amino acid biosynthesis</keyword>
<dbReference type="SUPFAM" id="SSF52016">
    <property type="entry name" value="LeuD/IlvD-like"/>
    <property type="match status" value="1"/>
</dbReference>
<dbReference type="InterPro" id="IPR020558">
    <property type="entry name" value="DiOHA_6PGluconate_deHydtase_CS"/>
</dbReference>
<evidence type="ECO:0000259" key="9">
    <source>
        <dbReference type="Pfam" id="PF00920"/>
    </source>
</evidence>
<dbReference type="GO" id="GO:0008652">
    <property type="term" value="P:amino acid biosynthetic process"/>
    <property type="evidence" value="ECO:0007669"/>
    <property type="project" value="UniProtKB-KW"/>
</dbReference>
<dbReference type="PANTHER" id="PTHR43661">
    <property type="entry name" value="D-XYLONATE DEHYDRATASE"/>
    <property type="match status" value="1"/>
</dbReference>
<comment type="similarity">
    <text evidence="1">Belongs to the IlvD/Edd family.</text>
</comment>
<evidence type="ECO:0000256" key="5">
    <source>
        <dbReference type="ARBA" id="ARBA00023004"/>
    </source>
</evidence>
<evidence type="ECO:0000256" key="4">
    <source>
        <dbReference type="ARBA" id="ARBA00022723"/>
    </source>
</evidence>
<keyword evidence="4" id="KW-0479">Metal-binding</keyword>
<dbReference type="InterPro" id="IPR037237">
    <property type="entry name" value="IlvD/EDD_N"/>
</dbReference>
<evidence type="ECO:0000256" key="1">
    <source>
        <dbReference type="ARBA" id="ARBA00006486"/>
    </source>
</evidence>
<gene>
    <name evidence="11" type="ORF">IJ22_15510</name>
</gene>
<keyword evidence="6" id="KW-0411">Iron-sulfur</keyword>
<dbReference type="Pfam" id="PF00920">
    <property type="entry name" value="ILVD_EDD_N"/>
    <property type="match status" value="1"/>
</dbReference>
<dbReference type="GO" id="GO:0009082">
    <property type="term" value="P:branched-chain amino acid biosynthetic process"/>
    <property type="evidence" value="ECO:0007669"/>
    <property type="project" value="UniProtKB-KW"/>
</dbReference>
<accession>A0A0U2VR03</accession>
<dbReference type="KEGG" id="pnp:IJ22_15510"/>
<organism evidence="11 12">
    <name type="scientific">Paenibacillus naphthalenovorans</name>
    <dbReference type="NCBI Taxonomy" id="162209"/>
    <lineage>
        <taxon>Bacteria</taxon>
        <taxon>Bacillati</taxon>
        <taxon>Bacillota</taxon>
        <taxon>Bacilli</taxon>
        <taxon>Bacillales</taxon>
        <taxon>Paenibacillaceae</taxon>
        <taxon>Paenibacillus</taxon>
    </lineage>
</organism>
<dbReference type="PATRIC" id="fig|162209.4.peg.1643"/>
<dbReference type="InterPro" id="IPR056740">
    <property type="entry name" value="ILV_EDD_C"/>
</dbReference>
<dbReference type="STRING" id="162209.IJ22_15510"/>
<reference evidence="11 12" key="2">
    <citation type="journal article" date="2016" name="Genome Announc.">
        <title>Complete Genome Sequences of Two Interactive Moderate Thermophiles, Paenibacillus napthalenovorans 32O-Y and Paenibacillus sp. 32O-W.</title>
        <authorList>
            <person name="Butler R.R.III."/>
            <person name="Wang J."/>
            <person name="Stark B.C."/>
            <person name="Pombert J.F."/>
        </authorList>
    </citation>
    <scope>NUCLEOTIDE SEQUENCE [LARGE SCALE GENOMIC DNA]</scope>
    <source>
        <strain evidence="11 12">32O-Y</strain>
    </source>
</reference>
<dbReference type="InterPro" id="IPR000581">
    <property type="entry name" value="ILV_EDD_N"/>
</dbReference>
<dbReference type="FunFam" id="3.50.30.80:FF:000001">
    <property type="entry name" value="Dihydroxy-acid dehydratase"/>
    <property type="match status" value="1"/>
</dbReference>
<dbReference type="Proteomes" id="UP000061660">
    <property type="component" value="Chromosome"/>
</dbReference>
<dbReference type="Pfam" id="PF24877">
    <property type="entry name" value="ILV_EDD_C"/>
    <property type="match status" value="1"/>
</dbReference>
<sequence length="568" mass="61119">MKKKLRSTFEPGSARWALRRAEWGVLGVTEEDMEKPKIAIVNSSSDLAACFAHLDGIAAKMKEAIRSAGGVPFEVRTAAPVDFVTSAGHRGGYILSARDLIVNDIEVAVEGAMLDGMVCLVSCDKTVPGQLMAAGRLNIPTIVVACGYQPSGRYRGEHMDIEDLWINAVHRETGRNQITVSELNEMSENAILGPGVCAGMGTANTMHIVCEALGMALPGSTPVLANSPKMWNTVRQAGERIVQMVWDDDLKPRDILTPEAFANAVMVVLSVSGSINSVKHLQALAKEAQCEVDVYRLFEQYADNIPLLSAIRPNGEHTIEEFEASGGARAVMKQLERFLCKNAMTVTGQTVEENLRNAVVANEEIIRPVDRALAERPSIVLVRGSLSPDTGIVKLAVADDRKLQFTGPAIVFNSTQEAVDAVNKDEVKPGQVVVLRGLGPKGTPGMGVVTALVFALDGKGLGEQVALVHDGQQSGLSNKGIVVAEVSPEAADGGPMSLVENGDMISIDVEKRFVNLDVPESELAVRRSRLENKPVTDERGWLAIYRRLVQPLPQSGGILADHRMEAIK</sequence>
<dbReference type="InterPro" id="IPR042096">
    <property type="entry name" value="Dihydro-acid_dehy_C"/>
</dbReference>
<keyword evidence="3" id="KW-0001">2Fe-2S</keyword>
<name>A0A0U2VR03_9BACL</name>
<evidence type="ECO:0000313" key="11">
    <source>
        <dbReference type="EMBL" id="ALS21927.1"/>
    </source>
</evidence>
<dbReference type="RefSeq" id="WP_062408297.1">
    <property type="nucleotide sequence ID" value="NZ_BJCS01000003.1"/>
</dbReference>
<evidence type="ECO:0000256" key="3">
    <source>
        <dbReference type="ARBA" id="ARBA00022714"/>
    </source>
</evidence>
<dbReference type="SUPFAM" id="SSF143975">
    <property type="entry name" value="IlvD/EDD N-terminal domain-like"/>
    <property type="match status" value="1"/>
</dbReference>
<dbReference type="Gene3D" id="3.50.30.80">
    <property type="entry name" value="IlvD/EDD C-terminal domain-like"/>
    <property type="match status" value="1"/>
</dbReference>
<protein>
    <submittedName>
        <fullName evidence="11">Dihydroxy-acid dehydratase</fullName>
    </submittedName>
</protein>
<dbReference type="PROSITE" id="PS00886">
    <property type="entry name" value="ILVD_EDD_1"/>
    <property type="match status" value="1"/>
</dbReference>
<feature type="domain" description="Dihydroxy-acid/6-phosphogluconate dehydratase C-terminal" evidence="10">
    <location>
        <begin position="364"/>
        <end position="551"/>
    </location>
</feature>